<dbReference type="InterPro" id="IPR000485">
    <property type="entry name" value="AsnC-type_HTH_dom"/>
</dbReference>
<evidence type="ECO:0000259" key="5">
    <source>
        <dbReference type="PROSITE" id="PS50949"/>
    </source>
</evidence>
<dbReference type="InterPro" id="IPR011711">
    <property type="entry name" value="GntR_C"/>
</dbReference>
<dbReference type="SMART" id="SM00345">
    <property type="entry name" value="HTH_GNTR"/>
    <property type="match status" value="1"/>
</dbReference>
<dbReference type="Proteomes" id="UP000323876">
    <property type="component" value="Unassembled WGS sequence"/>
</dbReference>
<evidence type="ECO:0000313" key="6">
    <source>
        <dbReference type="EMBL" id="KAA8883919.1"/>
    </source>
</evidence>
<accession>A0A5N0E674</accession>
<feature type="region of interest" description="Disordered" evidence="4">
    <location>
        <begin position="1"/>
        <end position="21"/>
    </location>
</feature>
<dbReference type="Gene3D" id="1.10.10.10">
    <property type="entry name" value="Winged helix-like DNA-binding domain superfamily/Winged helix DNA-binding domain"/>
    <property type="match status" value="1"/>
</dbReference>
<dbReference type="GO" id="GO:0043565">
    <property type="term" value="F:sequence-specific DNA binding"/>
    <property type="evidence" value="ECO:0007669"/>
    <property type="project" value="InterPro"/>
</dbReference>
<keyword evidence="3" id="KW-0804">Transcription</keyword>
<evidence type="ECO:0000256" key="1">
    <source>
        <dbReference type="ARBA" id="ARBA00023015"/>
    </source>
</evidence>
<feature type="compositionally biased region" description="Polar residues" evidence="4">
    <location>
        <begin position="1"/>
        <end position="14"/>
    </location>
</feature>
<sequence>MEGTVPQRSPSTGPDGTGSKHEAAYELIRSRIVAGEYGPGYRLVLEQLAREFGVSAVPVREAVRRLEAEGYVEFIRNVGARVAHLETGEYQQAMQTLAVLEGYATAAAATRMRKTDITRARTLNRQMSQALTAFDPAAFTELNHHFHDVILQRCPNAHIRSLAGAEWARLDLVRRTSFAFVPGRAQGSIAEHEHLIDLIETGADVREIEFAARDHKLGTLRAIAERTRRAKS</sequence>
<dbReference type="SUPFAM" id="SSF46785">
    <property type="entry name" value="Winged helix' DNA-binding domain"/>
    <property type="match status" value="1"/>
</dbReference>
<dbReference type="Pfam" id="PF07729">
    <property type="entry name" value="FCD"/>
    <property type="match status" value="1"/>
</dbReference>
<dbReference type="InterPro" id="IPR036388">
    <property type="entry name" value="WH-like_DNA-bd_sf"/>
</dbReference>
<dbReference type="OrthoDB" id="4084810at2"/>
<dbReference type="SMART" id="SM00895">
    <property type="entry name" value="FCD"/>
    <property type="match status" value="1"/>
</dbReference>
<reference evidence="6 7" key="1">
    <citation type="submission" date="2019-09" db="EMBL/GenBank/DDBJ databases">
        <authorList>
            <person name="Wang X."/>
        </authorList>
    </citation>
    <scope>NUCLEOTIDE SEQUENCE [LARGE SCALE GENOMIC DNA]</scope>
    <source>
        <strain evidence="6 7">CICC 11023</strain>
    </source>
</reference>
<dbReference type="InterPro" id="IPR036390">
    <property type="entry name" value="WH_DNA-bd_sf"/>
</dbReference>
<evidence type="ECO:0000256" key="4">
    <source>
        <dbReference type="SAM" id="MobiDB-lite"/>
    </source>
</evidence>
<dbReference type="InterPro" id="IPR000524">
    <property type="entry name" value="Tscrpt_reg_HTH_GntR"/>
</dbReference>
<feature type="domain" description="HTH gntR-type" evidence="5">
    <location>
        <begin position="18"/>
        <end position="85"/>
    </location>
</feature>
<evidence type="ECO:0000313" key="7">
    <source>
        <dbReference type="Proteomes" id="UP000323876"/>
    </source>
</evidence>
<dbReference type="GO" id="GO:0003700">
    <property type="term" value="F:DNA-binding transcription factor activity"/>
    <property type="evidence" value="ECO:0007669"/>
    <property type="project" value="InterPro"/>
</dbReference>
<dbReference type="AlphaFoldDB" id="A0A5N0E674"/>
<comment type="caution">
    <text evidence="6">The sequence shown here is derived from an EMBL/GenBank/DDBJ whole genome shotgun (WGS) entry which is preliminary data.</text>
</comment>
<gene>
    <name evidence="6" type="ORF">F3087_37010</name>
</gene>
<dbReference type="Pfam" id="PF00392">
    <property type="entry name" value="GntR"/>
    <property type="match status" value="1"/>
</dbReference>
<keyword evidence="2" id="KW-0238">DNA-binding</keyword>
<dbReference type="SUPFAM" id="SSF48008">
    <property type="entry name" value="GntR ligand-binding domain-like"/>
    <property type="match status" value="1"/>
</dbReference>
<dbReference type="PANTHER" id="PTHR43537:SF24">
    <property type="entry name" value="GLUCONATE OPERON TRANSCRIPTIONAL REPRESSOR"/>
    <property type="match status" value="1"/>
</dbReference>
<dbReference type="PROSITE" id="PS50949">
    <property type="entry name" value="HTH_GNTR"/>
    <property type="match status" value="1"/>
</dbReference>
<name>A0A5N0E674_9NOCA</name>
<keyword evidence="7" id="KW-1185">Reference proteome</keyword>
<evidence type="ECO:0000256" key="3">
    <source>
        <dbReference type="ARBA" id="ARBA00023163"/>
    </source>
</evidence>
<dbReference type="InterPro" id="IPR008920">
    <property type="entry name" value="TF_FadR/GntR_C"/>
</dbReference>
<dbReference type="Gene3D" id="1.20.120.530">
    <property type="entry name" value="GntR ligand-binding domain-like"/>
    <property type="match status" value="1"/>
</dbReference>
<organism evidence="6 7">
    <name type="scientific">Nocardia colli</name>
    <dbReference type="NCBI Taxonomy" id="2545717"/>
    <lineage>
        <taxon>Bacteria</taxon>
        <taxon>Bacillati</taxon>
        <taxon>Actinomycetota</taxon>
        <taxon>Actinomycetes</taxon>
        <taxon>Mycobacteriales</taxon>
        <taxon>Nocardiaceae</taxon>
        <taxon>Nocardia</taxon>
    </lineage>
</organism>
<dbReference type="PRINTS" id="PR00033">
    <property type="entry name" value="HTHASNC"/>
</dbReference>
<dbReference type="PANTHER" id="PTHR43537">
    <property type="entry name" value="TRANSCRIPTIONAL REGULATOR, GNTR FAMILY"/>
    <property type="match status" value="1"/>
</dbReference>
<proteinExistence type="predicted"/>
<protein>
    <submittedName>
        <fullName evidence="6">GntR family transcriptional regulator</fullName>
    </submittedName>
</protein>
<keyword evidence="1" id="KW-0805">Transcription regulation</keyword>
<evidence type="ECO:0000256" key="2">
    <source>
        <dbReference type="ARBA" id="ARBA00023125"/>
    </source>
</evidence>
<dbReference type="CDD" id="cd07377">
    <property type="entry name" value="WHTH_GntR"/>
    <property type="match status" value="1"/>
</dbReference>
<dbReference type="EMBL" id="VXLC01000025">
    <property type="protein sequence ID" value="KAA8883919.1"/>
    <property type="molecule type" value="Genomic_DNA"/>
</dbReference>